<evidence type="ECO:0000313" key="4">
    <source>
        <dbReference type="Proteomes" id="UP000252519"/>
    </source>
</evidence>
<dbReference type="Pfam" id="PF00026">
    <property type="entry name" value="Asp"/>
    <property type="match status" value="1"/>
</dbReference>
<dbReference type="Proteomes" id="UP000252519">
    <property type="component" value="Unassembled WGS sequence"/>
</dbReference>
<dbReference type="GO" id="GO:0006508">
    <property type="term" value="P:proteolysis"/>
    <property type="evidence" value="ECO:0007669"/>
    <property type="project" value="InterPro"/>
</dbReference>
<dbReference type="Gene3D" id="2.40.70.10">
    <property type="entry name" value="Acid Proteases"/>
    <property type="match status" value="1"/>
</dbReference>
<proteinExistence type="inferred from homology"/>
<organism evidence="3 4">
    <name type="scientific">Ancylostoma caninum</name>
    <name type="common">Dog hookworm</name>
    <dbReference type="NCBI Taxonomy" id="29170"/>
    <lineage>
        <taxon>Eukaryota</taxon>
        <taxon>Metazoa</taxon>
        <taxon>Ecdysozoa</taxon>
        <taxon>Nematoda</taxon>
        <taxon>Chromadorea</taxon>
        <taxon>Rhabditida</taxon>
        <taxon>Rhabditina</taxon>
        <taxon>Rhabditomorpha</taxon>
        <taxon>Strongyloidea</taxon>
        <taxon>Ancylostomatidae</taxon>
        <taxon>Ancylostomatinae</taxon>
        <taxon>Ancylostoma</taxon>
    </lineage>
</organism>
<dbReference type="InterPro" id="IPR001461">
    <property type="entry name" value="Aspartic_peptidase_A1"/>
</dbReference>
<dbReference type="PROSITE" id="PS51767">
    <property type="entry name" value="PEPTIDASE_A1"/>
    <property type="match status" value="1"/>
</dbReference>
<keyword evidence="4" id="KW-1185">Reference proteome</keyword>
<dbReference type="STRING" id="29170.A0A368FDG4"/>
<name>A0A368FDG4_ANCCA</name>
<dbReference type="OrthoDB" id="5874963at2759"/>
<evidence type="ECO:0000259" key="2">
    <source>
        <dbReference type="PROSITE" id="PS51767"/>
    </source>
</evidence>
<dbReference type="EMBL" id="JOJR01002842">
    <property type="protein sequence ID" value="RCN28237.1"/>
    <property type="molecule type" value="Genomic_DNA"/>
</dbReference>
<gene>
    <name evidence="3" type="ORF">ANCCAN_26021</name>
</gene>
<dbReference type="PANTHER" id="PTHR47966:SF45">
    <property type="entry name" value="PEPTIDASE A1 DOMAIN-CONTAINING PROTEIN"/>
    <property type="match status" value="1"/>
</dbReference>
<dbReference type="PROSITE" id="PS00141">
    <property type="entry name" value="ASP_PROTEASE"/>
    <property type="match status" value="1"/>
</dbReference>
<dbReference type="InterPro" id="IPR021109">
    <property type="entry name" value="Peptidase_aspartic_dom_sf"/>
</dbReference>
<feature type="domain" description="Peptidase A1" evidence="2">
    <location>
        <begin position="37"/>
        <end position="92"/>
    </location>
</feature>
<dbReference type="PANTHER" id="PTHR47966">
    <property type="entry name" value="BETA-SITE APP-CLEAVING ENZYME, ISOFORM A-RELATED"/>
    <property type="match status" value="1"/>
</dbReference>
<dbReference type="GO" id="GO:0005764">
    <property type="term" value="C:lysosome"/>
    <property type="evidence" value="ECO:0007669"/>
    <property type="project" value="TreeGrafter"/>
</dbReference>
<evidence type="ECO:0000313" key="3">
    <source>
        <dbReference type="EMBL" id="RCN28237.1"/>
    </source>
</evidence>
<evidence type="ECO:0000256" key="1">
    <source>
        <dbReference type="ARBA" id="ARBA00007447"/>
    </source>
</evidence>
<dbReference type="InterPro" id="IPR001969">
    <property type="entry name" value="Aspartic_peptidase_AS"/>
</dbReference>
<accession>A0A368FDG4</accession>
<dbReference type="AlphaFoldDB" id="A0A368FDG4"/>
<protein>
    <recommendedName>
        <fullName evidence="2">Peptidase A1 domain-containing protein</fullName>
    </recommendedName>
</protein>
<comment type="similarity">
    <text evidence="1">Belongs to the peptidase A1 family.</text>
</comment>
<dbReference type="SUPFAM" id="SSF50630">
    <property type="entry name" value="Acid proteases"/>
    <property type="match status" value="1"/>
</dbReference>
<reference evidence="3 4" key="1">
    <citation type="submission" date="2014-10" db="EMBL/GenBank/DDBJ databases">
        <title>Draft genome of the hookworm Ancylostoma caninum.</title>
        <authorList>
            <person name="Mitreva M."/>
        </authorList>
    </citation>
    <scope>NUCLEOTIDE SEQUENCE [LARGE SCALE GENOMIC DNA]</scope>
    <source>
        <strain evidence="3 4">Baltimore</strain>
    </source>
</reference>
<dbReference type="GO" id="GO:0004190">
    <property type="term" value="F:aspartic-type endopeptidase activity"/>
    <property type="evidence" value="ECO:0007669"/>
    <property type="project" value="InterPro"/>
</dbReference>
<dbReference type="InterPro" id="IPR033121">
    <property type="entry name" value="PEPTIDASE_A1"/>
</dbReference>
<sequence length="92" mass="10503">MVLRAIWGPYPHRIFGKSHKCLSQVEKIIIGYSDIEYVGEISIGTPEQRFLVLLDTGTTDLWVPDKSCYKQPDRPPECQSPQCDIGCEFMNL</sequence>
<comment type="caution">
    <text evidence="3">The sequence shown here is derived from an EMBL/GenBank/DDBJ whole genome shotgun (WGS) entry which is preliminary data.</text>
</comment>